<dbReference type="GO" id="GO:0006303">
    <property type="term" value="P:double-strand break repair via nonhomologous end joining"/>
    <property type="evidence" value="ECO:0007669"/>
    <property type="project" value="TreeGrafter"/>
</dbReference>
<evidence type="ECO:0000313" key="8">
    <source>
        <dbReference type="Proteomes" id="UP001140949"/>
    </source>
</evidence>
<keyword evidence="4" id="KW-0234">DNA repair</keyword>
<dbReference type="GO" id="GO:0003684">
    <property type="term" value="F:damaged DNA binding"/>
    <property type="evidence" value="ECO:0007669"/>
    <property type="project" value="TreeGrafter"/>
</dbReference>
<reference evidence="7" key="1">
    <citation type="journal article" date="2023" name="GigaByte">
        <title>Genome assembly of the bearded iris, Iris pallida Lam.</title>
        <authorList>
            <person name="Bruccoleri R.E."/>
            <person name="Oakeley E.J."/>
            <person name="Faust A.M.E."/>
            <person name="Altorfer M."/>
            <person name="Dessus-Babus S."/>
            <person name="Burckhardt D."/>
            <person name="Oertli M."/>
            <person name="Naumann U."/>
            <person name="Petersen F."/>
            <person name="Wong J."/>
        </authorList>
    </citation>
    <scope>NUCLEOTIDE SEQUENCE</scope>
    <source>
        <strain evidence="7">GSM-AAB239-AS_SAM_17_03QT</strain>
    </source>
</reference>
<comment type="caution">
    <text evidence="7">The sequence shown here is derived from an EMBL/GenBank/DDBJ whole genome shotgun (WGS) entry which is preliminary data.</text>
</comment>
<evidence type="ECO:0000256" key="5">
    <source>
        <dbReference type="ARBA" id="ARBA00023242"/>
    </source>
</evidence>
<dbReference type="PANTHER" id="PTHR23240:SF6">
    <property type="entry name" value="DNA CROSS-LINK REPAIR 1A PROTEIN"/>
    <property type="match status" value="1"/>
</dbReference>
<dbReference type="GO" id="GO:0036297">
    <property type="term" value="P:interstrand cross-link repair"/>
    <property type="evidence" value="ECO:0007669"/>
    <property type="project" value="TreeGrafter"/>
</dbReference>
<keyword evidence="8" id="KW-1185">Reference proteome</keyword>
<dbReference type="EMBL" id="JANAVB010031215">
    <property type="protein sequence ID" value="KAJ6812363.1"/>
    <property type="molecule type" value="Genomic_DNA"/>
</dbReference>
<evidence type="ECO:0000256" key="3">
    <source>
        <dbReference type="ARBA" id="ARBA00022763"/>
    </source>
</evidence>
<keyword evidence="3" id="KW-0227">DNA damage</keyword>
<comment type="subcellular location">
    <subcellularLocation>
        <location evidence="1">Nucleus</location>
    </subcellularLocation>
</comment>
<dbReference type="InterPro" id="IPR011084">
    <property type="entry name" value="DRMBL"/>
</dbReference>
<evidence type="ECO:0000256" key="2">
    <source>
        <dbReference type="ARBA" id="ARBA00010304"/>
    </source>
</evidence>
<evidence type="ECO:0000256" key="4">
    <source>
        <dbReference type="ARBA" id="ARBA00023204"/>
    </source>
</evidence>
<gene>
    <name evidence="7" type="ORF">M6B38_149615</name>
</gene>
<dbReference type="InterPro" id="IPR036866">
    <property type="entry name" value="RibonucZ/Hydroxyglut_hydro"/>
</dbReference>
<proteinExistence type="inferred from homology"/>
<reference evidence="7" key="2">
    <citation type="submission" date="2023-04" db="EMBL/GenBank/DDBJ databases">
        <authorList>
            <person name="Bruccoleri R.E."/>
            <person name="Oakeley E.J."/>
            <person name="Faust A.-M."/>
            <person name="Dessus-Babus S."/>
            <person name="Altorfer M."/>
            <person name="Burckhardt D."/>
            <person name="Oertli M."/>
            <person name="Naumann U."/>
            <person name="Petersen F."/>
            <person name="Wong J."/>
        </authorList>
    </citation>
    <scope>NUCLEOTIDE SEQUENCE</scope>
    <source>
        <strain evidence="7">GSM-AAB239-AS_SAM_17_03QT</strain>
        <tissue evidence="7">Leaf</tissue>
    </source>
</reference>
<dbReference type="PANTHER" id="PTHR23240">
    <property type="entry name" value="DNA CROSS-LINK REPAIR PROTEIN PSO2/SNM1-RELATED"/>
    <property type="match status" value="1"/>
</dbReference>
<organism evidence="7 8">
    <name type="scientific">Iris pallida</name>
    <name type="common">Sweet iris</name>
    <dbReference type="NCBI Taxonomy" id="29817"/>
    <lineage>
        <taxon>Eukaryota</taxon>
        <taxon>Viridiplantae</taxon>
        <taxon>Streptophyta</taxon>
        <taxon>Embryophyta</taxon>
        <taxon>Tracheophyta</taxon>
        <taxon>Spermatophyta</taxon>
        <taxon>Magnoliopsida</taxon>
        <taxon>Liliopsida</taxon>
        <taxon>Asparagales</taxon>
        <taxon>Iridaceae</taxon>
        <taxon>Iridoideae</taxon>
        <taxon>Irideae</taxon>
        <taxon>Iris</taxon>
    </lineage>
</organism>
<dbReference type="AlphaFoldDB" id="A0AAX6F865"/>
<feature type="domain" description="DNA repair metallo-beta-lactamase" evidence="6">
    <location>
        <begin position="48"/>
        <end position="83"/>
    </location>
</feature>
<evidence type="ECO:0000259" key="6">
    <source>
        <dbReference type="Pfam" id="PF07522"/>
    </source>
</evidence>
<accession>A0AAX6F865</accession>
<protein>
    <submittedName>
        <fullName evidence="7">DNA cross-link repair protein SNM1</fullName>
    </submittedName>
</protein>
<evidence type="ECO:0000256" key="1">
    <source>
        <dbReference type="ARBA" id="ARBA00004123"/>
    </source>
</evidence>
<dbReference type="GO" id="GO:0005634">
    <property type="term" value="C:nucleus"/>
    <property type="evidence" value="ECO:0007669"/>
    <property type="project" value="UniProtKB-SubCell"/>
</dbReference>
<evidence type="ECO:0000313" key="7">
    <source>
        <dbReference type="EMBL" id="KAJ6812363.1"/>
    </source>
</evidence>
<comment type="similarity">
    <text evidence="2">Belongs to the DNA repair metallo-beta-lactamase (DRMBL) family.</text>
</comment>
<name>A0AAX6F865_IRIPA</name>
<dbReference type="Proteomes" id="UP001140949">
    <property type="component" value="Unassembled WGS sequence"/>
</dbReference>
<sequence length="98" mass="10770">MVEESWVRLLLLEPPIPPSSGKFGFSQEKSPIWEVSAVMVLVGSNRGAPSPGVPYSEHSSFTDLREFVKFLRPDKIVPTVNIDSAINHDKCSPTSMNG</sequence>
<dbReference type="Gene3D" id="3.60.15.10">
    <property type="entry name" value="Ribonuclease Z/Hydroxyacylglutathione hydrolase-like"/>
    <property type="match status" value="1"/>
</dbReference>
<dbReference type="GO" id="GO:0035312">
    <property type="term" value="F:5'-3' DNA exonuclease activity"/>
    <property type="evidence" value="ECO:0007669"/>
    <property type="project" value="TreeGrafter"/>
</dbReference>
<dbReference type="Pfam" id="PF07522">
    <property type="entry name" value="DRMBL"/>
    <property type="match status" value="1"/>
</dbReference>
<keyword evidence="5" id="KW-0539">Nucleus</keyword>